<gene>
    <name evidence="3" type="ORF">C8P69_108169</name>
</gene>
<proteinExistence type="predicted"/>
<dbReference type="Pfam" id="PF06674">
    <property type="entry name" value="DUF1176"/>
    <property type="match status" value="1"/>
</dbReference>
<dbReference type="AlphaFoldDB" id="A0A2T4YZF0"/>
<dbReference type="EMBL" id="PZZL01000008">
    <property type="protein sequence ID" value="PTM52368.1"/>
    <property type="molecule type" value="Genomic_DNA"/>
</dbReference>
<dbReference type="Proteomes" id="UP000241808">
    <property type="component" value="Unassembled WGS sequence"/>
</dbReference>
<evidence type="ECO:0000313" key="4">
    <source>
        <dbReference type="Proteomes" id="UP000241808"/>
    </source>
</evidence>
<keyword evidence="2" id="KW-0732">Signal</keyword>
<dbReference type="RefSeq" id="WP_108178745.1">
    <property type="nucleotide sequence ID" value="NZ_PZZL01000008.1"/>
</dbReference>
<feature type="chain" id="PRO_5015394600" evidence="2">
    <location>
        <begin position="26"/>
        <end position="369"/>
    </location>
</feature>
<sequence>MIARLTQASLIAAATVLAASSIARADGRGEIRTFRDWIVACDNTRTCRAFGMPKQDTMIGVALRIDRGGAADAQPVISIVLDRDTGGTTGLRLSASVDGGAATDIVVGQAASQDEETITVTDRALAERLIADIRRGQSLRVTVHPAGNQQEPPDPISLDGAMAALLWMDEQQGRIGSRDALARPGDGRARPPLPTEPPRAPAERRLPDQGDVARRLEAVRAPVLAAFRALPTDTCDDEDNPAIAAHRLAERLLLVAVRCWSGAYQSSEIHFLVREGAVPQVRPASFPRPRKPSPDARPEPYDDAILTTSDVDAATGRVAHFAKGRGIGDCGEVAEWQWDGERFRPVRFDVMPTCRGLTPPNWFSLYRTR</sequence>
<accession>A0A2T4YZF0</accession>
<evidence type="ECO:0000313" key="3">
    <source>
        <dbReference type="EMBL" id="PTM52368.1"/>
    </source>
</evidence>
<dbReference type="InterPro" id="IPR009560">
    <property type="entry name" value="DUF1176"/>
</dbReference>
<comment type="caution">
    <text evidence="3">The sequence shown here is derived from an EMBL/GenBank/DDBJ whole genome shotgun (WGS) entry which is preliminary data.</text>
</comment>
<feature type="compositionally biased region" description="Pro residues" evidence="1">
    <location>
        <begin position="191"/>
        <end position="200"/>
    </location>
</feature>
<evidence type="ECO:0000256" key="1">
    <source>
        <dbReference type="SAM" id="MobiDB-lite"/>
    </source>
</evidence>
<feature type="compositionally biased region" description="Basic and acidic residues" evidence="1">
    <location>
        <begin position="176"/>
        <end position="189"/>
    </location>
</feature>
<protein>
    <submittedName>
        <fullName evidence="3">Uncharacterized protein DUF1176</fullName>
    </submittedName>
</protein>
<name>A0A2T4YZF0_9HYPH</name>
<feature type="region of interest" description="Disordered" evidence="1">
    <location>
        <begin position="282"/>
        <end position="303"/>
    </location>
</feature>
<dbReference type="InterPro" id="IPR038696">
    <property type="entry name" value="IalB_sf"/>
</dbReference>
<dbReference type="OrthoDB" id="330924at2"/>
<keyword evidence="4" id="KW-1185">Reference proteome</keyword>
<evidence type="ECO:0000256" key="2">
    <source>
        <dbReference type="SAM" id="SignalP"/>
    </source>
</evidence>
<organism evidence="3 4">
    <name type="scientific">Phreatobacter oligotrophus</name>
    <dbReference type="NCBI Taxonomy" id="1122261"/>
    <lineage>
        <taxon>Bacteria</taxon>
        <taxon>Pseudomonadati</taxon>
        <taxon>Pseudomonadota</taxon>
        <taxon>Alphaproteobacteria</taxon>
        <taxon>Hyphomicrobiales</taxon>
        <taxon>Phreatobacteraceae</taxon>
        <taxon>Phreatobacter</taxon>
    </lineage>
</organism>
<dbReference type="Gene3D" id="2.60.40.1880">
    <property type="entry name" value="Invasion associated locus B (IalB) protein"/>
    <property type="match status" value="1"/>
</dbReference>
<feature type="signal peptide" evidence="2">
    <location>
        <begin position="1"/>
        <end position="25"/>
    </location>
</feature>
<reference evidence="3 4" key="1">
    <citation type="submission" date="2018-04" db="EMBL/GenBank/DDBJ databases">
        <title>Genomic Encyclopedia of Archaeal and Bacterial Type Strains, Phase II (KMG-II): from individual species to whole genera.</title>
        <authorList>
            <person name="Goeker M."/>
        </authorList>
    </citation>
    <scope>NUCLEOTIDE SEQUENCE [LARGE SCALE GENOMIC DNA]</scope>
    <source>
        <strain evidence="3 4">DSM 25521</strain>
    </source>
</reference>
<feature type="region of interest" description="Disordered" evidence="1">
    <location>
        <begin position="176"/>
        <end position="207"/>
    </location>
</feature>